<dbReference type="RefSeq" id="WP_005530368.1">
    <property type="nucleotide sequence ID" value="NZ_BJLD01000001.1"/>
</dbReference>
<organism evidence="1 2">
    <name type="scientific">Corynebacterium striatum</name>
    <dbReference type="NCBI Taxonomy" id="43770"/>
    <lineage>
        <taxon>Bacteria</taxon>
        <taxon>Bacillati</taxon>
        <taxon>Actinomycetota</taxon>
        <taxon>Actinomycetes</taxon>
        <taxon>Mycobacteriales</taxon>
        <taxon>Corynebacteriaceae</taxon>
        <taxon>Corynebacterium</taxon>
    </lineage>
</organism>
<dbReference type="Proteomes" id="UP000315234">
    <property type="component" value="Unassembled WGS sequence"/>
</dbReference>
<proteinExistence type="predicted"/>
<name>A0ABC9ZJC2_CORST</name>
<evidence type="ECO:0000313" key="1">
    <source>
        <dbReference type="EMBL" id="GEA42295.1"/>
    </source>
</evidence>
<protein>
    <submittedName>
        <fullName evidence="1">Uncharacterized protein</fullName>
    </submittedName>
</protein>
<dbReference type="EMBL" id="BJLD01000001">
    <property type="protein sequence ID" value="GEA42295.1"/>
    <property type="molecule type" value="Genomic_DNA"/>
</dbReference>
<accession>A0ABC9ZJC2</accession>
<reference evidence="1 2" key="1">
    <citation type="submission" date="2019-06" db="EMBL/GenBank/DDBJ databases">
        <title>Draft genome sequence of Corynebacterium striatum NBRC 15291.</title>
        <authorList>
            <person name="Miura T."/>
            <person name="Furukawa M."/>
            <person name="Shimamura M."/>
            <person name="Ohyama Y."/>
            <person name="Yamazoe A."/>
            <person name="Kawasaki H."/>
        </authorList>
    </citation>
    <scope>NUCLEOTIDE SEQUENCE [LARGE SCALE GENOMIC DNA]</scope>
    <source>
        <strain evidence="1 2">NBRC 15291</strain>
    </source>
</reference>
<comment type="caution">
    <text evidence="1">The sequence shown here is derived from an EMBL/GenBank/DDBJ whole genome shotgun (WGS) entry which is preliminary data.</text>
</comment>
<sequence length="54" mass="6064">MHTEWFLPGDDVHYSTEGNEKRAEYFAKAIALAFPADGSKPDNQIVAVDFQPTH</sequence>
<evidence type="ECO:0000313" key="2">
    <source>
        <dbReference type="Proteomes" id="UP000315234"/>
    </source>
</evidence>
<dbReference type="AlphaFoldDB" id="A0ABC9ZJC2"/>
<gene>
    <name evidence="1" type="ORF">Cst04h_04650</name>
</gene>